<organism evidence="3 4">
    <name type="scientific">Blastopirellula marina</name>
    <dbReference type="NCBI Taxonomy" id="124"/>
    <lineage>
        <taxon>Bacteria</taxon>
        <taxon>Pseudomonadati</taxon>
        <taxon>Planctomycetota</taxon>
        <taxon>Planctomycetia</taxon>
        <taxon>Pirellulales</taxon>
        <taxon>Pirellulaceae</taxon>
        <taxon>Blastopirellula</taxon>
    </lineage>
</organism>
<protein>
    <submittedName>
        <fullName evidence="3">SGNH/GDSL hydrolase family protein</fullName>
    </submittedName>
</protein>
<feature type="chain" id="PRO_5015504381" evidence="1">
    <location>
        <begin position="24"/>
        <end position="240"/>
    </location>
</feature>
<dbReference type="GO" id="GO:0004622">
    <property type="term" value="F:phosphatidylcholine lysophospholipase activity"/>
    <property type="evidence" value="ECO:0007669"/>
    <property type="project" value="TreeGrafter"/>
</dbReference>
<dbReference type="PANTHER" id="PTHR30383:SF26">
    <property type="entry name" value="SGNH HYDROLASE-TYPE ESTERASE DOMAIN-CONTAINING PROTEIN"/>
    <property type="match status" value="1"/>
</dbReference>
<feature type="domain" description="SGNH hydrolase-type esterase" evidence="2">
    <location>
        <begin position="48"/>
        <end position="223"/>
    </location>
</feature>
<evidence type="ECO:0000313" key="4">
    <source>
        <dbReference type="Proteomes" id="UP000237819"/>
    </source>
</evidence>
<comment type="caution">
    <text evidence="3">The sequence shown here is derived from an EMBL/GenBank/DDBJ whole genome shotgun (WGS) entry which is preliminary data.</text>
</comment>
<dbReference type="Gene3D" id="3.40.50.1110">
    <property type="entry name" value="SGNH hydrolase"/>
    <property type="match status" value="1"/>
</dbReference>
<dbReference type="InterPro" id="IPR051532">
    <property type="entry name" value="Ester_Hydrolysis_Enzymes"/>
</dbReference>
<dbReference type="RefSeq" id="WP_105334171.1">
    <property type="nucleotide sequence ID" value="NZ_PUHZ01000005.1"/>
</dbReference>
<dbReference type="Pfam" id="PF13472">
    <property type="entry name" value="Lipase_GDSL_2"/>
    <property type="match status" value="1"/>
</dbReference>
<evidence type="ECO:0000313" key="3">
    <source>
        <dbReference type="EMBL" id="PQO47283.1"/>
    </source>
</evidence>
<gene>
    <name evidence="3" type="ORF">C5Y93_04375</name>
</gene>
<proteinExistence type="predicted"/>
<name>A0A2S8GS79_9BACT</name>
<keyword evidence="1" id="KW-0732">Signal</keyword>
<dbReference type="SUPFAM" id="SSF52266">
    <property type="entry name" value="SGNH hydrolase"/>
    <property type="match status" value="1"/>
</dbReference>
<dbReference type="EMBL" id="PUHZ01000005">
    <property type="protein sequence ID" value="PQO47283.1"/>
    <property type="molecule type" value="Genomic_DNA"/>
</dbReference>
<feature type="signal peptide" evidence="1">
    <location>
        <begin position="1"/>
        <end position="23"/>
    </location>
</feature>
<evidence type="ECO:0000256" key="1">
    <source>
        <dbReference type="SAM" id="SignalP"/>
    </source>
</evidence>
<evidence type="ECO:0000259" key="2">
    <source>
        <dbReference type="Pfam" id="PF13472"/>
    </source>
</evidence>
<dbReference type="AlphaFoldDB" id="A0A2S8GS79"/>
<dbReference type="PANTHER" id="PTHR30383">
    <property type="entry name" value="THIOESTERASE 1/PROTEASE 1/LYSOPHOSPHOLIPASE L1"/>
    <property type="match status" value="1"/>
</dbReference>
<reference evidence="3 4" key="1">
    <citation type="submission" date="2018-02" db="EMBL/GenBank/DDBJ databases">
        <title>Comparative genomes isolates from brazilian mangrove.</title>
        <authorList>
            <person name="Araujo J.E."/>
            <person name="Taketani R.G."/>
            <person name="Silva M.C.P."/>
            <person name="Loureco M.V."/>
            <person name="Andreote F.D."/>
        </authorList>
    </citation>
    <scope>NUCLEOTIDE SEQUENCE [LARGE SCALE GENOMIC DNA]</scope>
    <source>
        <strain evidence="3 4">Nap-Phe MGV</strain>
    </source>
</reference>
<dbReference type="Proteomes" id="UP000237819">
    <property type="component" value="Unassembled WGS sequence"/>
</dbReference>
<accession>A0A2S8GS79</accession>
<dbReference type="OrthoDB" id="9815670at2"/>
<dbReference type="InterPro" id="IPR013830">
    <property type="entry name" value="SGNH_hydro"/>
</dbReference>
<keyword evidence="3" id="KW-0378">Hydrolase</keyword>
<sequence>MSKLVLRSAVLLLIAGFATPLLAVDQATKKNAYAQIEDEPGLPRVLLIGDSISIGYTLQVRDNLKGIANVHRPPTNCASTKQGLQQIDKWLGEGKWDVIHFNWGLHDLKYVKGEDSQTITSIDTPGAHSQVSIEQYEENLEKLVSRLEQTGAKLIWRNTTPVPVEGSNGRVPGDAAKYNEVALKVLKNHPDVVVEDMWTFVKPNQDKWKTSKGNVHFNGAANKALAKHVSDTIQTQLPKK</sequence>
<dbReference type="InterPro" id="IPR036514">
    <property type="entry name" value="SGNH_hydro_sf"/>
</dbReference>
<dbReference type="CDD" id="cd00229">
    <property type="entry name" value="SGNH_hydrolase"/>
    <property type="match status" value="1"/>
</dbReference>